<dbReference type="AlphaFoldDB" id="A0A3B1D347"/>
<evidence type="ECO:0000313" key="9">
    <source>
        <dbReference type="EMBL" id="VAX30428.1"/>
    </source>
</evidence>
<dbReference type="Gene3D" id="1.20.120.1510">
    <property type="match status" value="2"/>
</dbReference>
<dbReference type="EC" id="2.7.7.42" evidence="9"/>
<dbReference type="CDD" id="cd05401">
    <property type="entry name" value="NT_GlnE_GlnD_like"/>
    <property type="match status" value="2"/>
</dbReference>
<evidence type="ECO:0000256" key="5">
    <source>
        <dbReference type="ARBA" id="ARBA00022842"/>
    </source>
</evidence>
<accession>A0A3B1D347</accession>
<evidence type="ECO:0000256" key="2">
    <source>
        <dbReference type="ARBA" id="ARBA00022695"/>
    </source>
</evidence>
<dbReference type="GO" id="GO:0008882">
    <property type="term" value="F:[glutamate-ammonia-ligase] adenylyltransferase activity"/>
    <property type="evidence" value="ECO:0007669"/>
    <property type="project" value="UniProtKB-EC"/>
</dbReference>
<reference evidence="9" key="1">
    <citation type="submission" date="2018-06" db="EMBL/GenBank/DDBJ databases">
        <authorList>
            <person name="Zhirakovskaya E."/>
        </authorList>
    </citation>
    <scope>NUCLEOTIDE SEQUENCE</scope>
</reference>
<feature type="domain" description="PII-uridylyltransferase/Glutamine-synthetase adenylyltransferase" evidence="8">
    <location>
        <begin position="909"/>
        <end position="1050"/>
    </location>
</feature>
<dbReference type="GO" id="GO:0000820">
    <property type="term" value="P:regulation of glutamine family amino acid metabolic process"/>
    <property type="evidence" value="ECO:0007669"/>
    <property type="project" value="TreeGrafter"/>
</dbReference>
<sequence>MNNIKPEFFQSLYSGKSCDSELEEILKNCGFENTEKAWKNLSVLSHQADFAALTPGFFPALLKSFSRSYDSDLALTNLERFAEKILDKNYLYTFLAENPDLLEALVMLFSGSQILTDTLLKEPAHFDWLKHPDILNKSRSMDALTRDFHELSQGNYISEKTPGLLRRFKKREYIRIGLRDLLGKARMQETVEDISNLADVCLQIAYEYADKVCREKYGIPFYQDAGDNWEQAEFTVLGMGKLGGVELNFSSDIDLIYIYTSSNGETRPYKTESEAFTCISNHEYFTKLAQLITKTIHEITADGNVFRVDLDLRPEGRSGEIVNSLTSCEVYYQSWGRTWERQALIKARVCAGSIPLGDEFFSLLSPFIYRRSLDFSAIEEIKAMKNKINASIKTKKIGRGDIKLGFGGIREVEFIVQAYQLLFGGKDKSLRVIPTLKIMDRLREYEYLTLDDYENLKQAYIFLRNLENRVQISFGLQTHVLPDDEAQLAVLARKMRIEGNDPVVLVEQLMSEFAHHTNFVGKLFANLFVQEKRRQTAETTAREIERRTLKEEHLSEEHLSARGFSDTKRVVRFLTLLRDGPEFSHSTEKNIRDFYAVLPGLLDLCAKVPSPDSAIDNLVKFIEASGARESYFSLFNSSPKLLELLLILFGSSDLLSETLIKQPDLIDVLLNQESIYRFKAPEKISADWQCVLKTCKDLSAKKNALRRLKHGEELRIGIRYLIKEADLMGTLADLSILADLYLETVTALAFQELKGKSSNSLPTDFAIFGLGKLGGRELNFGSDLDIVFVYDEPDSQEDSLVQTGLKEQYVKISRLIYELTAEMTPAGYAYKVDTDLRPEGSQGDLVLSVKGYKEYFKTRARIWERQAMTRARFVAGDPELGKKFLAVAHEFTFQKKFNYGALIEISRLRERMEKELSGEPKKGKNIKLGFGGLVDIEFTLQILQMMHGYRDPKLRCTNMAEIIQVVSAHGIMDQTSADQMLENYLFLRNLECALRIVKPIATSHLPKDKDSLGVLARLLGYKEAGADQRADALIKDYDATTRRVREFYTKTLDTWLRTAL</sequence>
<evidence type="ECO:0000256" key="1">
    <source>
        <dbReference type="ARBA" id="ARBA00022679"/>
    </source>
</evidence>
<dbReference type="GO" id="GO:0005524">
    <property type="term" value="F:ATP binding"/>
    <property type="evidence" value="ECO:0007669"/>
    <property type="project" value="UniProtKB-KW"/>
</dbReference>
<evidence type="ECO:0000259" key="8">
    <source>
        <dbReference type="Pfam" id="PF08335"/>
    </source>
</evidence>
<dbReference type="InterPro" id="IPR023057">
    <property type="entry name" value="GlnE"/>
</dbReference>
<proteinExistence type="predicted"/>
<dbReference type="SUPFAM" id="SSF81593">
    <property type="entry name" value="Nucleotidyltransferase substrate binding subunit/domain"/>
    <property type="match status" value="2"/>
</dbReference>
<keyword evidence="9" id="KW-0436">Ligase</keyword>
<keyword evidence="5" id="KW-0460">Magnesium</keyword>
<protein>
    <submittedName>
        <fullName evidence="9">Glutamate-ammonia-ligase adenylyltransferase</fullName>
        <ecNumber evidence="9">2.7.7.42</ecNumber>
    </submittedName>
</protein>
<gene>
    <name evidence="9" type="ORF">MNBD_NITROSPINAE05-1062</name>
</gene>
<dbReference type="EMBL" id="UOGG01000111">
    <property type="protein sequence ID" value="VAX30428.1"/>
    <property type="molecule type" value="Genomic_DNA"/>
</dbReference>
<dbReference type="InterPro" id="IPR043519">
    <property type="entry name" value="NT_sf"/>
</dbReference>
<dbReference type="InterPro" id="IPR013546">
    <property type="entry name" value="PII_UdlTrfase/GS_AdlTrfase"/>
</dbReference>
<keyword evidence="3" id="KW-0547">Nucleotide-binding</keyword>
<evidence type="ECO:0000256" key="4">
    <source>
        <dbReference type="ARBA" id="ARBA00022840"/>
    </source>
</evidence>
<feature type="domain" description="Glutamate-ammonia ligase adenylyltransferase repeated" evidence="7">
    <location>
        <begin position="103"/>
        <end position="358"/>
    </location>
</feature>
<evidence type="ECO:0000256" key="3">
    <source>
        <dbReference type="ARBA" id="ARBA00022741"/>
    </source>
</evidence>
<dbReference type="PANTHER" id="PTHR30621:SF0">
    <property type="entry name" value="BIFUNCTIONAL GLUTAMINE SYNTHETASE ADENYLYLTRANSFERASE_ADENYLYL-REMOVING ENZYME"/>
    <property type="match status" value="1"/>
</dbReference>
<keyword evidence="2 9" id="KW-0548">Nucleotidyltransferase</keyword>
<organism evidence="9">
    <name type="scientific">hydrothermal vent metagenome</name>
    <dbReference type="NCBI Taxonomy" id="652676"/>
    <lineage>
        <taxon>unclassified sequences</taxon>
        <taxon>metagenomes</taxon>
        <taxon>ecological metagenomes</taxon>
    </lineage>
</organism>
<name>A0A3B1D347_9ZZZZ</name>
<feature type="domain" description="Glutamate-ammonia ligase adenylyltransferase repeated" evidence="7">
    <location>
        <begin position="644"/>
        <end position="886"/>
    </location>
</feature>
<dbReference type="InterPro" id="IPR005190">
    <property type="entry name" value="GlnE_rpt_dom"/>
</dbReference>
<dbReference type="GO" id="GO:0016874">
    <property type="term" value="F:ligase activity"/>
    <property type="evidence" value="ECO:0007669"/>
    <property type="project" value="UniProtKB-KW"/>
</dbReference>
<dbReference type="NCBIfam" id="NF008292">
    <property type="entry name" value="PRK11072.1"/>
    <property type="match status" value="1"/>
</dbReference>
<evidence type="ECO:0000259" key="7">
    <source>
        <dbReference type="Pfam" id="PF03710"/>
    </source>
</evidence>
<dbReference type="Gene3D" id="1.20.120.330">
    <property type="entry name" value="Nucleotidyltransferases domain 2"/>
    <property type="match status" value="2"/>
</dbReference>
<dbReference type="SUPFAM" id="SSF81301">
    <property type="entry name" value="Nucleotidyltransferase"/>
    <property type="match status" value="2"/>
</dbReference>
<dbReference type="Pfam" id="PF08335">
    <property type="entry name" value="GlnD_UR_UTase"/>
    <property type="match status" value="2"/>
</dbReference>
<keyword evidence="1 9" id="KW-0808">Transferase</keyword>
<keyword evidence="4" id="KW-0067">ATP-binding</keyword>
<dbReference type="PANTHER" id="PTHR30621">
    <property type="entry name" value="GLUTAMINE SYNTHETASE ADENYLYLTRANSFERASE"/>
    <property type="match status" value="1"/>
</dbReference>
<feature type="domain" description="PII-uridylyltransferase/Glutamine-synthetase adenylyltransferase" evidence="8">
    <location>
        <begin position="383"/>
        <end position="528"/>
    </location>
</feature>
<evidence type="ECO:0000256" key="6">
    <source>
        <dbReference type="ARBA" id="ARBA00023268"/>
    </source>
</evidence>
<dbReference type="Pfam" id="PF03710">
    <property type="entry name" value="GlnE"/>
    <property type="match status" value="2"/>
</dbReference>
<dbReference type="Gene3D" id="3.30.460.10">
    <property type="entry name" value="Beta Polymerase, domain 2"/>
    <property type="match status" value="2"/>
</dbReference>
<keyword evidence="6" id="KW-0511">Multifunctional enzyme</keyword>
<dbReference type="GO" id="GO:0005829">
    <property type="term" value="C:cytosol"/>
    <property type="evidence" value="ECO:0007669"/>
    <property type="project" value="TreeGrafter"/>
</dbReference>